<gene>
    <name evidence="4" type="ORF">B4O97_17090</name>
</gene>
<dbReference type="Gene3D" id="3.30.700.10">
    <property type="entry name" value="Glycoprotein, Type 4 Pilin"/>
    <property type="match status" value="1"/>
</dbReference>
<evidence type="ECO:0000256" key="2">
    <source>
        <dbReference type="SAM" id="Phobius"/>
    </source>
</evidence>
<keyword evidence="2" id="KW-0812">Transmembrane</keyword>
<sequence length="163" mass="17528">MIRRLPKSGKENADAGRTNTAGRKGDEGWTFIETIIVLAIVLTLSTTVGFMGFRYIATAKKAAAGNQIEALNLALNAYLFDCGRYPSQDQGLKALFTKPASSPIPDSWNGPYLEKPLEKDPWGNPYQYKVPGPDGLPYGIVSYGADGAEGGEGEDADIASWSH</sequence>
<dbReference type="InterPro" id="IPR013545">
    <property type="entry name" value="T2SS_protein-GspG_C"/>
</dbReference>
<dbReference type="Proteomes" id="UP000192343">
    <property type="component" value="Unassembled WGS sequence"/>
</dbReference>
<dbReference type="EMBL" id="MWQY01000025">
    <property type="protein sequence ID" value="ORC31228.1"/>
    <property type="molecule type" value="Genomic_DNA"/>
</dbReference>
<dbReference type="NCBIfam" id="TIGR01710">
    <property type="entry name" value="typeII_sec_gspG"/>
    <property type="match status" value="1"/>
</dbReference>
<dbReference type="OrthoDB" id="9795612at2"/>
<feature type="transmembrane region" description="Helical" evidence="2">
    <location>
        <begin position="29"/>
        <end position="53"/>
    </location>
</feature>
<accession>A0A1Y1RTW9</accession>
<evidence type="ECO:0000313" key="4">
    <source>
        <dbReference type="EMBL" id="ORC31228.1"/>
    </source>
</evidence>
<evidence type="ECO:0000313" key="5">
    <source>
        <dbReference type="Proteomes" id="UP000192343"/>
    </source>
</evidence>
<name>A0A1Y1RTW9_9SPIO</name>
<protein>
    <submittedName>
        <fullName evidence="4">Type II secretion system protein GspG</fullName>
    </submittedName>
</protein>
<keyword evidence="2" id="KW-1133">Transmembrane helix</keyword>
<proteinExistence type="predicted"/>
<dbReference type="InterPro" id="IPR010054">
    <property type="entry name" value="Type2_sec_GspG"/>
</dbReference>
<comment type="caution">
    <text evidence="4">The sequence shown here is derived from an EMBL/GenBank/DDBJ whole genome shotgun (WGS) entry which is preliminary data.</text>
</comment>
<dbReference type="GO" id="GO:0015628">
    <property type="term" value="P:protein secretion by the type II secretion system"/>
    <property type="evidence" value="ECO:0007669"/>
    <property type="project" value="InterPro"/>
</dbReference>
<dbReference type="STRING" id="1963862.B4O97_17090"/>
<dbReference type="AlphaFoldDB" id="A0A1Y1RTW9"/>
<keyword evidence="5" id="KW-1185">Reference proteome</keyword>
<reference evidence="4 5" key="1">
    <citation type="submission" date="2017-03" db="EMBL/GenBank/DDBJ databases">
        <title>Draft Genome sequence of Marispirochaeta sp. strain JC444.</title>
        <authorList>
            <person name="Shivani Y."/>
            <person name="Subhash Y."/>
            <person name="Sasikala C."/>
            <person name="Ramana C."/>
        </authorList>
    </citation>
    <scope>NUCLEOTIDE SEQUENCE [LARGE SCALE GENOMIC DNA]</scope>
    <source>
        <strain evidence="4 5">JC444</strain>
    </source>
</reference>
<evidence type="ECO:0000259" key="3">
    <source>
        <dbReference type="Pfam" id="PF08334"/>
    </source>
</evidence>
<dbReference type="Pfam" id="PF08334">
    <property type="entry name" value="T2SSG"/>
    <property type="match status" value="1"/>
</dbReference>
<feature type="domain" description="Type II secretion system protein GspG C-terminal" evidence="3">
    <location>
        <begin position="56"/>
        <end position="161"/>
    </location>
</feature>
<feature type="region of interest" description="Disordered" evidence="1">
    <location>
        <begin position="1"/>
        <end position="22"/>
    </location>
</feature>
<dbReference type="InterPro" id="IPR045584">
    <property type="entry name" value="Pilin-like"/>
</dbReference>
<organism evidence="4 5">
    <name type="scientific">Marispirochaeta aestuarii</name>
    <dbReference type="NCBI Taxonomy" id="1963862"/>
    <lineage>
        <taxon>Bacteria</taxon>
        <taxon>Pseudomonadati</taxon>
        <taxon>Spirochaetota</taxon>
        <taxon>Spirochaetia</taxon>
        <taxon>Spirochaetales</taxon>
        <taxon>Spirochaetaceae</taxon>
        <taxon>Marispirochaeta</taxon>
    </lineage>
</organism>
<keyword evidence="2" id="KW-0472">Membrane</keyword>
<dbReference type="GO" id="GO:0015627">
    <property type="term" value="C:type II protein secretion system complex"/>
    <property type="evidence" value="ECO:0007669"/>
    <property type="project" value="InterPro"/>
</dbReference>
<evidence type="ECO:0000256" key="1">
    <source>
        <dbReference type="SAM" id="MobiDB-lite"/>
    </source>
</evidence>
<dbReference type="SUPFAM" id="SSF54523">
    <property type="entry name" value="Pili subunits"/>
    <property type="match status" value="1"/>
</dbReference>
<dbReference type="RefSeq" id="WP_083052726.1">
    <property type="nucleotide sequence ID" value="NZ_MWQY01000025.1"/>
</dbReference>